<dbReference type="PANTHER" id="PTHR11895">
    <property type="entry name" value="TRANSAMIDASE"/>
    <property type="match status" value="1"/>
</dbReference>
<reference evidence="4" key="1">
    <citation type="journal article" date="2019" name="Int. J. Syst. Evol. Microbiol.">
        <title>The Global Catalogue of Microorganisms (GCM) 10K type strain sequencing project: providing services to taxonomists for standard genome sequencing and annotation.</title>
        <authorList>
            <consortium name="The Broad Institute Genomics Platform"/>
            <consortium name="The Broad Institute Genome Sequencing Center for Infectious Disease"/>
            <person name="Wu L."/>
            <person name="Ma J."/>
        </authorList>
    </citation>
    <scope>NUCLEOTIDE SEQUENCE [LARGE SCALE GENOMIC DNA]</scope>
    <source>
        <strain evidence="4">NBRC 102520</strain>
    </source>
</reference>
<dbReference type="InterPro" id="IPR000120">
    <property type="entry name" value="Amidase"/>
</dbReference>
<dbReference type="PANTHER" id="PTHR11895:SF7">
    <property type="entry name" value="GLUTAMYL-TRNA(GLN) AMIDOTRANSFERASE SUBUNIT A, MITOCHONDRIAL"/>
    <property type="match status" value="1"/>
</dbReference>
<name>A0ABQ6B2F4_9BRAD</name>
<comment type="similarity">
    <text evidence="1">Belongs to the amidase family.</text>
</comment>
<accession>A0ABQ6B2F4</accession>
<dbReference type="EMBL" id="BSOW01000015">
    <property type="protein sequence ID" value="GLR87604.1"/>
    <property type="molecule type" value="Genomic_DNA"/>
</dbReference>
<sequence>MQPIASPPSADPARLSAREAALAIREGRLTALSLVKACLDRVAAREPEIRAWSNLDRDVACEQARRADARQAVGEPLGLLHGLPVGVKDVFDTADMPSEYGSALYRARVPEADAAAVSKLREAGAIILGKTATSEFGMYHPPPTRNPHDLLRSPGVSSSGSAAAVVDYMTPLALGTQHTASTTLPASFCGAFAFKPSLGFTEMTGSNILVPRLAHLGLLARSVDDLALFAGAFNPALAELDPVGKFPAPRIAFVRGPGWTNVTFDAATALKTLLSRIRVSIPEPVLPPEFDRAVEVTMGLLDAHLAFRFGGLPAEDFAQLCSPLQAGVQNGKSMSAPHYLELDALADRLTALADGLFAEHDLLITLSTLGEATRLEEGPGSGVMSMPWSLCGLPTLSLPLLRGKQGLPIGLQLIGPKGRDRSLLQAAAWVVAETSPVTHIKPENANVA</sequence>
<proteinExistence type="inferred from homology"/>
<evidence type="ECO:0000256" key="1">
    <source>
        <dbReference type="ARBA" id="ARBA00009199"/>
    </source>
</evidence>
<gene>
    <name evidence="3" type="ORF">GCM10007857_43150</name>
</gene>
<protein>
    <submittedName>
        <fullName evidence="3">Amidase</fullName>
    </submittedName>
</protein>
<evidence type="ECO:0000259" key="2">
    <source>
        <dbReference type="Pfam" id="PF01425"/>
    </source>
</evidence>
<comment type="caution">
    <text evidence="3">The sequence shown here is derived from an EMBL/GenBank/DDBJ whole genome shotgun (WGS) entry which is preliminary data.</text>
</comment>
<dbReference type="Pfam" id="PF01425">
    <property type="entry name" value="Amidase"/>
    <property type="match status" value="1"/>
</dbReference>
<dbReference type="SUPFAM" id="SSF75304">
    <property type="entry name" value="Amidase signature (AS) enzymes"/>
    <property type="match status" value="1"/>
</dbReference>
<dbReference type="Proteomes" id="UP001156905">
    <property type="component" value="Unassembled WGS sequence"/>
</dbReference>
<keyword evidence="4" id="KW-1185">Reference proteome</keyword>
<dbReference type="InterPro" id="IPR036928">
    <property type="entry name" value="AS_sf"/>
</dbReference>
<evidence type="ECO:0000313" key="4">
    <source>
        <dbReference type="Proteomes" id="UP001156905"/>
    </source>
</evidence>
<evidence type="ECO:0000313" key="3">
    <source>
        <dbReference type="EMBL" id="GLR87604.1"/>
    </source>
</evidence>
<dbReference type="InterPro" id="IPR023631">
    <property type="entry name" value="Amidase_dom"/>
</dbReference>
<dbReference type="Gene3D" id="3.90.1300.10">
    <property type="entry name" value="Amidase signature (AS) domain"/>
    <property type="match status" value="1"/>
</dbReference>
<feature type="domain" description="Amidase" evidence="2">
    <location>
        <begin position="34"/>
        <end position="424"/>
    </location>
</feature>
<dbReference type="RefSeq" id="WP_284268538.1">
    <property type="nucleotide sequence ID" value="NZ_BSOW01000015.1"/>
</dbReference>
<organism evidence="3 4">
    <name type="scientific">Bradyrhizobium iriomotense</name>
    <dbReference type="NCBI Taxonomy" id="441950"/>
    <lineage>
        <taxon>Bacteria</taxon>
        <taxon>Pseudomonadati</taxon>
        <taxon>Pseudomonadota</taxon>
        <taxon>Alphaproteobacteria</taxon>
        <taxon>Hyphomicrobiales</taxon>
        <taxon>Nitrobacteraceae</taxon>
        <taxon>Bradyrhizobium</taxon>
    </lineage>
</organism>